<reference evidence="2 3" key="1">
    <citation type="submission" date="2016-11" db="EMBL/GenBank/DDBJ databases">
        <authorList>
            <person name="Jaros S."/>
            <person name="Januszkiewicz K."/>
            <person name="Wedrychowicz H."/>
        </authorList>
    </citation>
    <scope>NUCLEOTIDE SEQUENCE [LARGE SCALE GENOMIC DNA]</scope>
    <source>
        <strain evidence="2 3">DSM 45627</strain>
    </source>
</reference>
<gene>
    <name evidence="2" type="ORF">SAMN05443575_2779</name>
</gene>
<evidence type="ECO:0000313" key="3">
    <source>
        <dbReference type="Proteomes" id="UP000186132"/>
    </source>
</evidence>
<evidence type="ECO:0008006" key="4">
    <source>
        <dbReference type="Google" id="ProtNLM"/>
    </source>
</evidence>
<evidence type="ECO:0000313" key="2">
    <source>
        <dbReference type="EMBL" id="SHG78888.1"/>
    </source>
</evidence>
<dbReference type="InterPro" id="IPR011990">
    <property type="entry name" value="TPR-like_helical_dom_sf"/>
</dbReference>
<dbReference type="STRING" id="1206085.SAMN05443575_2779"/>
<dbReference type="Gene3D" id="1.25.40.10">
    <property type="entry name" value="Tetratricopeptide repeat domain"/>
    <property type="match status" value="1"/>
</dbReference>
<feature type="compositionally biased region" description="Basic and acidic residues" evidence="1">
    <location>
        <begin position="34"/>
        <end position="47"/>
    </location>
</feature>
<proteinExistence type="predicted"/>
<dbReference type="Proteomes" id="UP000186132">
    <property type="component" value="Unassembled WGS sequence"/>
</dbReference>
<name>A0A1M5MNK5_9ACTN</name>
<accession>A0A1M5MNK5</accession>
<evidence type="ECO:0000256" key="1">
    <source>
        <dbReference type="SAM" id="MobiDB-lite"/>
    </source>
</evidence>
<dbReference type="EMBL" id="FQVU01000003">
    <property type="protein sequence ID" value="SHG78888.1"/>
    <property type="molecule type" value="Genomic_DNA"/>
</dbReference>
<keyword evidence="3" id="KW-1185">Reference proteome</keyword>
<feature type="region of interest" description="Disordered" evidence="1">
    <location>
        <begin position="1"/>
        <end position="62"/>
    </location>
</feature>
<dbReference type="SUPFAM" id="SSF48452">
    <property type="entry name" value="TPR-like"/>
    <property type="match status" value="1"/>
</dbReference>
<sequence>MPRGTDSRSNRGFAGGRPDSGRGGRGADAQVPRAGDRRPSGGGRDVRVTGAQSGPGIPEDVDPTLLERSVKAELRSLSKLNADAVARYLVAAGQLVDDNPARALEYARAARNRAARVAAVREAVGTAAYHAGEWNEALTELRTARRISGDPRNLAVMADCERALGRPAQALRLLSDPGVGALDPEARVELFIVVAGARRDLGQLDAALAVLARGGLDRNRPRPGAARLWYAYADALAAAGRSEDAASWFAASAALDPTGELDAAERAADLL</sequence>
<dbReference type="AlphaFoldDB" id="A0A1M5MNK5"/>
<protein>
    <recommendedName>
        <fullName evidence="4">Tetratricopeptide repeat-containing protein</fullName>
    </recommendedName>
</protein>
<organism evidence="2 3">
    <name type="scientific">Jatrophihabitans endophyticus</name>
    <dbReference type="NCBI Taxonomy" id="1206085"/>
    <lineage>
        <taxon>Bacteria</taxon>
        <taxon>Bacillati</taxon>
        <taxon>Actinomycetota</taxon>
        <taxon>Actinomycetes</taxon>
        <taxon>Jatrophihabitantales</taxon>
        <taxon>Jatrophihabitantaceae</taxon>
        <taxon>Jatrophihabitans</taxon>
    </lineage>
</organism>